<comment type="subcellular location">
    <subcellularLocation>
        <location evidence="2">Cell membrane</location>
        <topology evidence="2">Multi-pass membrane protein</topology>
    </subcellularLocation>
</comment>
<dbReference type="SMART" id="SM00388">
    <property type="entry name" value="HisKA"/>
    <property type="match status" value="1"/>
</dbReference>
<evidence type="ECO:0000256" key="4">
    <source>
        <dbReference type="ARBA" id="ARBA00022475"/>
    </source>
</evidence>
<protein>
    <recommendedName>
        <fullName evidence="3">histidine kinase</fullName>
        <ecNumber evidence="3">2.7.13.3</ecNumber>
    </recommendedName>
</protein>
<evidence type="ECO:0000259" key="16">
    <source>
        <dbReference type="PROSITE" id="PS50109"/>
    </source>
</evidence>
<evidence type="ECO:0000256" key="12">
    <source>
        <dbReference type="ARBA" id="ARBA00023012"/>
    </source>
</evidence>
<dbReference type="PROSITE" id="PS50885">
    <property type="entry name" value="HAMP"/>
    <property type="match status" value="1"/>
</dbReference>
<keyword evidence="7 15" id="KW-0812">Transmembrane</keyword>
<keyword evidence="11 15" id="KW-1133">Transmembrane helix</keyword>
<keyword evidence="5" id="KW-0597">Phosphoprotein</keyword>
<dbReference type="EMBL" id="JAGGLD010000001">
    <property type="protein sequence ID" value="MBP2000135.1"/>
    <property type="molecule type" value="Genomic_DNA"/>
</dbReference>
<dbReference type="InterPro" id="IPR003660">
    <property type="entry name" value="HAMP_dom"/>
</dbReference>
<sequence>MYVRDLTELYQNNNQLTRYLIIISFIIEMILSAILLLFLRKLTKPIHILQHATRTIASGVYKDRIQLKGHDELSDLAYSFNQMAVSIEDQMEELAQNARDKQRLIDNLAHELRTPLTAIRGYAEYLQGASTHERNRIKATQHMIQEIDRIKNLAFKLLDLSLTRNSSIELQDIELMTLLLQVEAVAAASLKGRIIRLVIHNDSGQAKLRCDVSLIQSLLLNLIDNAAKASPMGTEIVIKAYLNPMIIIEVQDQGIGIEEGQLKFVFEPFYRIDTARSSTLGGAGLGLTLCREIANLHGANLEILSELGQGTTARLSFTTPLQPIENLEIPHRV</sequence>
<keyword evidence="9 18" id="KW-0418">Kinase</keyword>
<keyword evidence="13 15" id="KW-0472">Membrane</keyword>
<dbReference type="InterPro" id="IPR003594">
    <property type="entry name" value="HATPase_dom"/>
</dbReference>
<dbReference type="InterPro" id="IPR036097">
    <property type="entry name" value="HisK_dim/P_sf"/>
</dbReference>
<feature type="transmembrane region" description="Helical" evidence="15">
    <location>
        <begin position="20"/>
        <end position="39"/>
    </location>
</feature>
<comment type="catalytic activity">
    <reaction evidence="1">
        <text>ATP + protein L-histidine = ADP + protein N-phospho-L-histidine.</text>
        <dbReference type="EC" id="2.7.13.3"/>
    </reaction>
</comment>
<gene>
    <name evidence="18" type="ORF">J2Z69_001154</name>
</gene>
<dbReference type="Proteomes" id="UP001519288">
    <property type="component" value="Unassembled WGS sequence"/>
</dbReference>
<dbReference type="Pfam" id="PF00512">
    <property type="entry name" value="HisKA"/>
    <property type="match status" value="1"/>
</dbReference>
<dbReference type="SMART" id="SM00387">
    <property type="entry name" value="HATPase_c"/>
    <property type="match status" value="1"/>
</dbReference>
<evidence type="ECO:0000256" key="15">
    <source>
        <dbReference type="SAM" id="Phobius"/>
    </source>
</evidence>
<evidence type="ECO:0000256" key="5">
    <source>
        <dbReference type="ARBA" id="ARBA00022553"/>
    </source>
</evidence>
<feature type="domain" description="Histidine kinase" evidence="16">
    <location>
        <begin position="107"/>
        <end position="321"/>
    </location>
</feature>
<evidence type="ECO:0000256" key="9">
    <source>
        <dbReference type="ARBA" id="ARBA00022777"/>
    </source>
</evidence>
<dbReference type="SUPFAM" id="SSF55874">
    <property type="entry name" value="ATPase domain of HSP90 chaperone/DNA topoisomerase II/histidine kinase"/>
    <property type="match status" value="1"/>
</dbReference>
<keyword evidence="19" id="KW-1185">Reference proteome</keyword>
<evidence type="ECO:0000256" key="6">
    <source>
        <dbReference type="ARBA" id="ARBA00022679"/>
    </source>
</evidence>
<evidence type="ECO:0000259" key="17">
    <source>
        <dbReference type="PROSITE" id="PS50885"/>
    </source>
</evidence>
<dbReference type="InterPro" id="IPR036890">
    <property type="entry name" value="HATPase_C_sf"/>
</dbReference>
<keyword evidence="14" id="KW-0175">Coiled coil</keyword>
<name>A0ABS4JEJ3_9BACL</name>
<evidence type="ECO:0000256" key="2">
    <source>
        <dbReference type="ARBA" id="ARBA00004651"/>
    </source>
</evidence>
<dbReference type="SUPFAM" id="SSF47384">
    <property type="entry name" value="Homodimeric domain of signal transducing histidine kinase"/>
    <property type="match status" value="1"/>
</dbReference>
<dbReference type="CDD" id="cd00075">
    <property type="entry name" value="HATPase"/>
    <property type="match status" value="1"/>
</dbReference>
<dbReference type="Pfam" id="PF02518">
    <property type="entry name" value="HATPase_c"/>
    <property type="match status" value="1"/>
</dbReference>
<evidence type="ECO:0000256" key="1">
    <source>
        <dbReference type="ARBA" id="ARBA00000085"/>
    </source>
</evidence>
<dbReference type="SMART" id="SM00304">
    <property type="entry name" value="HAMP"/>
    <property type="match status" value="1"/>
</dbReference>
<keyword evidence="8" id="KW-0547">Nucleotide-binding</keyword>
<evidence type="ECO:0000313" key="19">
    <source>
        <dbReference type="Proteomes" id="UP001519288"/>
    </source>
</evidence>
<dbReference type="Gene3D" id="1.10.287.130">
    <property type="match status" value="1"/>
</dbReference>
<dbReference type="CDD" id="cd06225">
    <property type="entry name" value="HAMP"/>
    <property type="match status" value="1"/>
</dbReference>
<proteinExistence type="predicted"/>
<dbReference type="PROSITE" id="PS50109">
    <property type="entry name" value="HIS_KIN"/>
    <property type="match status" value="1"/>
</dbReference>
<organism evidence="18 19">
    <name type="scientific">Paenibacillus shirakamiensis</name>
    <dbReference type="NCBI Taxonomy" id="1265935"/>
    <lineage>
        <taxon>Bacteria</taxon>
        <taxon>Bacillati</taxon>
        <taxon>Bacillota</taxon>
        <taxon>Bacilli</taxon>
        <taxon>Bacillales</taxon>
        <taxon>Paenibacillaceae</taxon>
        <taxon>Paenibacillus</taxon>
    </lineage>
</organism>
<feature type="domain" description="HAMP" evidence="17">
    <location>
        <begin position="40"/>
        <end position="92"/>
    </location>
</feature>
<keyword evidence="4" id="KW-1003">Cell membrane</keyword>
<evidence type="ECO:0000256" key="7">
    <source>
        <dbReference type="ARBA" id="ARBA00022692"/>
    </source>
</evidence>
<dbReference type="InterPro" id="IPR003661">
    <property type="entry name" value="HisK_dim/P_dom"/>
</dbReference>
<evidence type="ECO:0000256" key="10">
    <source>
        <dbReference type="ARBA" id="ARBA00022840"/>
    </source>
</evidence>
<dbReference type="GO" id="GO:0016301">
    <property type="term" value="F:kinase activity"/>
    <property type="evidence" value="ECO:0007669"/>
    <property type="project" value="UniProtKB-KW"/>
</dbReference>
<dbReference type="InterPro" id="IPR004358">
    <property type="entry name" value="Sig_transdc_His_kin-like_C"/>
</dbReference>
<feature type="coiled-coil region" evidence="14">
    <location>
        <begin position="84"/>
        <end position="111"/>
    </location>
</feature>
<dbReference type="PANTHER" id="PTHR45528">
    <property type="entry name" value="SENSOR HISTIDINE KINASE CPXA"/>
    <property type="match status" value="1"/>
</dbReference>
<evidence type="ECO:0000256" key="13">
    <source>
        <dbReference type="ARBA" id="ARBA00023136"/>
    </source>
</evidence>
<dbReference type="Pfam" id="PF00672">
    <property type="entry name" value="HAMP"/>
    <property type="match status" value="1"/>
</dbReference>
<dbReference type="RefSeq" id="WP_209859908.1">
    <property type="nucleotide sequence ID" value="NZ_JAGGLD010000001.1"/>
</dbReference>
<reference evidence="18 19" key="1">
    <citation type="submission" date="2021-03" db="EMBL/GenBank/DDBJ databases">
        <title>Genomic Encyclopedia of Type Strains, Phase IV (KMG-IV): sequencing the most valuable type-strain genomes for metagenomic binning, comparative biology and taxonomic classification.</title>
        <authorList>
            <person name="Goeker M."/>
        </authorList>
    </citation>
    <scope>NUCLEOTIDE SEQUENCE [LARGE SCALE GENOMIC DNA]</scope>
    <source>
        <strain evidence="18 19">DSM 26806</strain>
    </source>
</reference>
<evidence type="ECO:0000313" key="18">
    <source>
        <dbReference type="EMBL" id="MBP2000135.1"/>
    </source>
</evidence>
<dbReference type="Gene3D" id="6.10.340.10">
    <property type="match status" value="1"/>
</dbReference>
<dbReference type="SUPFAM" id="SSF158472">
    <property type="entry name" value="HAMP domain-like"/>
    <property type="match status" value="1"/>
</dbReference>
<keyword evidence="10" id="KW-0067">ATP-binding</keyword>
<dbReference type="InterPro" id="IPR005467">
    <property type="entry name" value="His_kinase_dom"/>
</dbReference>
<dbReference type="PANTHER" id="PTHR45528:SF1">
    <property type="entry name" value="SENSOR HISTIDINE KINASE CPXA"/>
    <property type="match status" value="1"/>
</dbReference>
<dbReference type="Gene3D" id="3.30.565.10">
    <property type="entry name" value="Histidine kinase-like ATPase, C-terminal domain"/>
    <property type="match status" value="1"/>
</dbReference>
<evidence type="ECO:0000256" key="11">
    <source>
        <dbReference type="ARBA" id="ARBA00022989"/>
    </source>
</evidence>
<dbReference type="EC" id="2.7.13.3" evidence="3"/>
<comment type="caution">
    <text evidence="18">The sequence shown here is derived from an EMBL/GenBank/DDBJ whole genome shotgun (WGS) entry which is preliminary data.</text>
</comment>
<accession>A0ABS4JEJ3</accession>
<evidence type="ECO:0000256" key="14">
    <source>
        <dbReference type="SAM" id="Coils"/>
    </source>
</evidence>
<evidence type="ECO:0000256" key="3">
    <source>
        <dbReference type="ARBA" id="ARBA00012438"/>
    </source>
</evidence>
<keyword evidence="6" id="KW-0808">Transferase</keyword>
<keyword evidence="12" id="KW-0902">Two-component regulatory system</keyword>
<evidence type="ECO:0000256" key="8">
    <source>
        <dbReference type="ARBA" id="ARBA00022741"/>
    </source>
</evidence>
<dbReference type="CDD" id="cd00082">
    <property type="entry name" value="HisKA"/>
    <property type="match status" value="1"/>
</dbReference>
<dbReference type="InterPro" id="IPR050398">
    <property type="entry name" value="HssS/ArlS-like"/>
</dbReference>
<dbReference type="PRINTS" id="PR00344">
    <property type="entry name" value="BCTRLSENSOR"/>
</dbReference>